<organism evidence="1 2">
    <name type="scientific">Fulvimarina manganoxydans</name>
    <dbReference type="NCBI Taxonomy" id="937218"/>
    <lineage>
        <taxon>Bacteria</taxon>
        <taxon>Pseudomonadati</taxon>
        <taxon>Pseudomonadota</taxon>
        <taxon>Alphaproteobacteria</taxon>
        <taxon>Hyphomicrobiales</taxon>
        <taxon>Aurantimonadaceae</taxon>
        <taxon>Fulvimarina</taxon>
    </lineage>
</organism>
<dbReference type="AlphaFoldDB" id="A0A1W2ER09"/>
<dbReference type="RefSeq" id="WP_139798531.1">
    <property type="nucleotide sequence ID" value="NZ_FWXR01000031.1"/>
</dbReference>
<gene>
    <name evidence="1" type="ORF">SAMN06297251_13114</name>
</gene>
<proteinExistence type="predicted"/>
<protein>
    <submittedName>
        <fullName evidence="1">Uncharacterized protein</fullName>
    </submittedName>
</protein>
<reference evidence="1 2" key="1">
    <citation type="submission" date="2017-04" db="EMBL/GenBank/DDBJ databases">
        <authorList>
            <person name="Afonso C.L."/>
            <person name="Miller P.J."/>
            <person name="Scott M.A."/>
            <person name="Spackman E."/>
            <person name="Goraichik I."/>
            <person name="Dimitrov K.M."/>
            <person name="Suarez D.L."/>
            <person name="Swayne D.E."/>
        </authorList>
    </citation>
    <scope>NUCLEOTIDE SEQUENCE [LARGE SCALE GENOMIC DNA]</scope>
    <source>
        <strain evidence="1 2">CGMCC 1.10972</strain>
    </source>
</reference>
<evidence type="ECO:0000313" key="2">
    <source>
        <dbReference type="Proteomes" id="UP000192656"/>
    </source>
</evidence>
<dbReference type="OrthoDB" id="9808195at2"/>
<evidence type="ECO:0000313" key="1">
    <source>
        <dbReference type="EMBL" id="SMD12095.1"/>
    </source>
</evidence>
<accession>A0A1W2ER09</accession>
<dbReference type="SUPFAM" id="SSF53187">
    <property type="entry name" value="Zn-dependent exopeptidases"/>
    <property type="match status" value="1"/>
</dbReference>
<name>A0A1W2ER09_9HYPH</name>
<dbReference type="Gene3D" id="3.40.630.10">
    <property type="entry name" value="Zn peptidases"/>
    <property type="match status" value="1"/>
</dbReference>
<dbReference type="EMBL" id="FWXR01000031">
    <property type="protein sequence ID" value="SMD12095.1"/>
    <property type="molecule type" value="Genomic_DNA"/>
</dbReference>
<keyword evidence="2" id="KW-1185">Reference proteome</keyword>
<sequence length="79" mass="8697">MTSSSEREALDRRAATLMARIDELATFSEEADCLIRRFLTEELVAANTRTAEWMVAAGMTTRVDAVSNLFGRSESDPPG</sequence>
<dbReference type="STRING" id="937218.SAMN06297251_13114"/>
<dbReference type="Proteomes" id="UP000192656">
    <property type="component" value="Unassembled WGS sequence"/>
</dbReference>